<keyword evidence="4" id="KW-0540">Nuclease</keyword>
<dbReference type="GO" id="GO:0034644">
    <property type="term" value="P:cellular response to UV"/>
    <property type="evidence" value="ECO:0007669"/>
    <property type="project" value="Ensembl"/>
</dbReference>
<evidence type="ECO:0000259" key="12">
    <source>
        <dbReference type="Pfam" id="PF11977"/>
    </source>
</evidence>
<evidence type="ECO:0000256" key="6">
    <source>
        <dbReference type="ARBA" id="ARBA00022859"/>
    </source>
</evidence>
<feature type="domain" description="RNase NYN" evidence="12">
    <location>
        <begin position="719"/>
        <end position="871"/>
    </location>
</feature>
<evidence type="ECO:0000256" key="7">
    <source>
        <dbReference type="ARBA" id="ARBA00022884"/>
    </source>
</evidence>
<dbReference type="Pfam" id="PF23054">
    <property type="entry name" value="UBA_N4BP1_C"/>
    <property type="match status" value="1"/>
</dbReference>
<comment type="subcellular location">
    <subcellularLocation>
        <location evidence="1">Nucleus</location>
        <location evidence="1">PML body</location>
    </subcellularLocation>
    <subcellularLocation>
        <location evidence="2">Nucleus</location>
        <location evidence="2">Nucleolus</location>
    </subcellularLocation>
</comment>
<comment type="similarity">
    <text evidence="9">Belongs to the N4BP1 family.</text>
</comment>
<feature type="region of interest" description="Disordered" evidence="11">
    <location>
        <begin position="362"/>
        <end position="384"/>
    </location>
</feature>
<dbReference type="PANTHER" id="PTHR12876:SF26">
    <property type="entry name" value="NEDD4-BINDING PROTEIN 1"/>
    <property type="match status" value="1"/>
</dbReference>
<dbReference type="GO" id="GO:0005730">
    <property type="term" value="C:nucleolus"/>
    <property type="evidence" value="ECO:0007669"/>
    <property type="project" value="UniProtKB-SubCell"/>
</dbReference>
<dbReference type="Gene3D" id="3.40.50.11980">
    <property type="match status" value="1"/>
</dbReference>
<dbReference type="Pfam" id="PF23050">
    <property type="entry name" value="KH_N4BP1_1st"/>
    <property type="match status" value="1"/>
</dbReference>
<dbReference type="GO" id="GO:0001818">
    <property type="term" value="P:negative regulation of cytokine production"/>
    <property type="evidence" value="ECO:0007669"/>
    <property type="project" value="Ensembl"/>
</dbReference>
<dbReference type="CDD" id="cd18728">
    <property type="entry name" value="PIN_N4BP1-like"/>
    <property type="match status" value="1"/>
</dbReference>
<proteinExistence type="inferred from homology"/>
<dbReference type="CTD" id="9683"/>
<evidence type="ECO:0000259" key="14">
    <source>
        <dbReference type="Pfam" id="PF23052"/>
    </source>
</evidence>
<dbReference type="GO" id="GO:0045087">
    <property type="term" value="P:innate immune response"/>
    <property type="evidence" value="ECO:0007669"/>
    <property type="project" value="UniProtKB-KW"/>
</dbReference>
<dbReference type="AlphaFoldDB" id="A0A6P5K5V4"/>
<dbReference type="InParanoid" id="A0A6P5K5V4"/>
<keyword evidence="17" id="KW-1185">Reference proteome</keyword>
<dbReference type="GO" id="GO:0032435">
    <property type="term" value="P:negative regulation of proteasomal ubiquitin-dependent protein catabolic process"/>
    <property type="evidence" value="ECO:0007669"/>
    <property type="project" value="Ensembl"/>
</dbReference>
<evidence type="ECO:0000259" key="15">
    <source>
        <dbReference type="Pfam" id="PF23053"/>
    </source>
</evidence>
<sequence>MTAAHARWRRPGRWQRRRRGGARPCLPTVAVLRPTERDGLAELAVRGGPERPGRAPGAATAGRISGSGRGGRAGPGPGGGAAAMAGRSGQAVLDEFTAPGEKTALLQESRGRIEGLFGVSLTVLGPPDAPTPLPAPGRIWLQLSGAKEAVRSAKEFIKGICEPELEERECYPKDMHCIFVGAQNLFLKSLIQDTCADMSILDIGVLSIRGGAEAVVMARSHIQQFVKLFENNESLPSTQNESEVKKQFKQFVESHADKYTMDLLILPSSLKKELLNLTHGEDPYELDYDDNDIIDLTDRKTEFTHNGIQELSMSSDGQVFQEDERKQAGTPVSELTKQMDTVFSGSTEVLFVPVNGVAPPEESVSKERVCHKRRSSDTEERHTKKQFSLENVQGGELPSTTEKLTAGTVINLLSDSCTISEDLGIDVKDTTEEMEYNILVNFFKTMGYSQETVEKVIKEQGPSTEPLVLLEEIEKENKKFQEEKEVFPRHTSVLCLEVTEAKSKGICNSQNEFKMNFSPKKTKDHMQQNIIEQSQSPLRIEEKPGTSNCKMKIASSVPTEQRAENWNSTQSHVPHIDIEMDGSSPSVSPLKKLLNDKGILTDLDFVARGTPSHQPRVPVIPENIMFPKTGITVPKNNVNLVCESQLGCCSPSQVKPNCQPLPPMPFFPPQLLPSVTSVKLAGPSNRCIDSSVTGVQRFRDTLKTPYRLELKNEPGRSDLRHIVIDGSNVAIAHGLNKFFSCRGIAIAVEYFWKLGNRNITVFVPQWRTRRDPNITEQHFLTQLQDLGILSLTPARMVFGARIASHDDRFLLHLADKTGGIIVTNDNFREFVTESVSWREIIKKRLLQYTFVGDIFMVPDDPLGRSGPRLEEFLRKEVFLGDFPPPPGVLPSGGLHETAFRVPSTKAPSTSRQPTPPIQGVLPSNWIPQQPNLPILQNLANIQPSLTIPPQRSPAETKQLREALLKIFPESEQRMKIDQILTAHPYMRDLNALSAMILD</sequence>
<evidence type="ECO:0000259" key="16">
    <source>
        <dbReference type="Pfam" id="PF23054"/>
    </source>
</evidence>
<evidence type="ECO:0000256" key="11">
    <source>
        <dbReference type="SAM" id="MobiDB-lite"/>
    </source>
</evidence>
<dbReference type="GO" id="GO:0031397">
    <property type="term" value="P:negative regulation of protein ubiquitination"/>
    <property type="evidence" value="ECO:0007669"/>
    <property type="project" value="Ensembl"/>
</dbReference>
<dbReference type="FunFam" id="3.40.50.11980:FF:000001">
    <property type="entry name" value="ZC3H12A isoform 1"/>
    <property type="match status" value="1"/>
</dbReference>
<feature type="domain" description="N4BP1 second type I KH-domain" evidence="14">
    <location>
        <begin position="163"/>
        <end position="279"/>
    </location>
</feature>
<feature type="region of interest" description="Disordered" evidence="11">
    <location>
        <begin position="1"/>
        <end position="21"/>
    </location>
</feature>
<dbReference type="CDD" id="cd09032">
    <property type="entry name" value="KH-I_N4BP1_like_rpt1"/>
    <property type="match status" value="1"/>
</dbReference>
<evidence type="ECO:0000256" key="2">
    <source>
        <dbReference type="ARBA" id="ARBA00004604"/>
    </source>
</evidence>
<dbReference type="InterPro" id="IPR056578">
    <property type="entry name" value="UBA_N4BP1_C"/>
</dbReference>
<dbReference type="FunCoup" id="A0A6P5K5V4">
    <property type="interactions" value="3012"/>
</dbReference>
<dbReference type="InterPro" id="IPR056630">
    <property type="entry name" value="KH_N4BP1_2nd"/>
</dbReference>
<dbReference type="InterPro" id="IPR056629">
    <property type="entry name" value="KH_N4BP1_1st"/>
</dbReference>
<dbReference type="InterPro" id="IPR036612">
    <property type="entry name" value="KH_dom_type_1_sf"/>
</dbReference>
<dbReference type="GeneID" id="110207460"/>
<evidence type="ECO:0000313" key="17">
    <source>
        <dbReference type="Proteomes" id="UP000515140"/>
    </source>
</evidence>
<dbReference type="RefSeq" id="XP_020840783.1">
    <property type="nucleotide sequence ID" value="XM_020985124.1"/>
</dbReference>
<dbReference type="GO" id="GO:0016605">
    <property type="term" value="C:PML body"/>
    <property type="evidence" value="ECO:0007669"/>
    <property type="project" value="UniProtKB-SubCell"/>
</dbReference>
<evidence type="ECO:0000256" key="1">
    <source>
        <dbReference type="ARBA" id="ARBA00004322"/>
    </source>
</evidence>
<keyword evidence="3" id="KW-0399">Innate immunity</keyword>
<keyword evidence="7" id="KW-0694">RNA-binding</keyword>
<keyword evidence="8" id="KW-0539">Nucleus</keyword>
<dbReference type="GO" id="GO:0045071">
    <property type="term" value="P:negative regulation of viral genome replication"/>
    <property type="evidence" value="ECO:0007669"/>
    <property type="project" value="Ensembl"/>
</dbReference>
<dbReference type="InterPro" id="IPR021869">
    <property type="entry name" value="RNase_Zc3h12_NYN"/>
</dbReference>
<organism evidence="17 18">
    <name type="scientific">Phascolarctos cinereus</name>
    <name type="common">Koala</name>
    <dbReference type="NCBI Taxonomy" id="38626"/>
    <lineage>
        <taxon>Eukaryota</taxon>
        <taxon>Metazoa</taxon>
        <taxon>Chordata</taxon>
        <taxon>Craniata</taxon>
        <taxon>Vertebrata</taxon>
        <taxon>Euteleostomi</taxon>
        <taxon>Mammalia</taxon>
        <taxon>Metatheria</taxon>
        <taxon>Diprotodontia</taxon>
        <taxon>Phascolarctidae</taxon>
        <taxon>Phascolarctos</taxon>
    </lineage>
</organism>
<protein>
    <recommendedName>
        <fullName evidence="10">NEDD4-binding protein 1</fullName>
    </recommendedName>
</protein>
<feature type="domain" description="N4BP1 UBA-like" evidence="15">
    <location>
        <begin position="435"/>
        <end position="478"/>
    </location>
</feature>
<keyword evidence="6" id="KW-0391">Immunity</keyword>
<feature type="compositionally biased region" description="Gly residues" evidence="11">
    <location>
        <begin position="65"/>
        <end position="81"/>
    </location>
</feature>
<evidence type="ECO:0000256" key="4">
    <source>
        <dbReference type="ARBA" id="ARBA00022722"/>
    </source>
</evidence>
<dbReference type="GO" id="GO:0043130">
    <property type="term" value="F:ubiquitin binding"/>
    <property type="evidence" value="ECO:0007669"/>
    <property type="project" value="Ensembl"/>
</dbReference>
<dbReference type="GO" id="GO:0045088">
    <property type="term" value="P:regulation of innate immune response"/>
    <property type="evidence" value="ECO:0007669"/>
    <property type="project" value="Ensembl"/>
</dbReference>
<dbReference type="Pfam" id="PF11977">
    <property type="entry name" value="RNase_Zc3h12a"/>
    <property type="match status" value="1"/>
</dbReference>
<dbReference type="InterPro" id="IPR056631">
    <property type="entry name" value="UBA_N4BP1"/>
</dbReference>
<feature type="region of interest" description="Disordered" evidence="11">
    <location>
        <begin position="44"/>
        <end position="86"/>
    </location>
</feature>
<dbReference type="Pfam" id="PF23053">
    <property type="entry name" value="UBA_N4BP1"/>
    <property type="match status" value="1"/>
</dbReference>
<dbReference type="GO" id="GO:0016787">
    <property type="term" value="F:hydrolase activity"/>
    <property type="evidence" value="ECO:0007669"/>
    <property type="project" value="UniProtKB-KW"/>
</dbReference>
<reference evidence="18" key="1">
    <citation type="submission" date="2025-08" db="UniProtKB">
        <authorList>
            <consortium name="RefSeq"/>
        </authorList>
    </citation>
    <scope>IDENTIFICATION</scope>
    <source>
        <tissue evidence="18">Spleen</tissue>
    </source>
</reference>
<keyword evidence="5" id="KW-0378">Hydrolase</keyword>
<feature type="compositionally biased region" description="Low complexity" evidence="11">
    <location>
        <begin position="54"/>
        <end position="64"/>
    </location>
</feature>
<dbReference type="CDD" id="cd22476">
    <property type="entry name" value="KH-I_N4BP1"/>
    <property type="match status" value="1"/>
</dbReference>
<dbReference type="PANTHER" id="PTHR12876">
    <property type="entry name" value="N4BP1-RELATED"/>
    <property type="match status" value="1"/>
</dbReference>
<dbReference type="SUPFAM" id="SSF54791">
    <property type="entry name" value="Eukaryotic type KH-domain (KH-domain type I)"/>
    <property type="match status" value="1"/>
</dbReference>
<name>A0A6P5K5V4_PHACI</name>
<feature type="domain" description="N4BP1 first type I KH-domain" evidence="13">
    <location>
        <begin position="94"/>
        <end position="162"/>
    </location>
</feature>
<accession>A0A6P5K5V4</accession>
<evidence type="ECO:0000256" key="3">
    <source>
        <dbReference type="ARBA" id="ARBA00022588"/>
    </source>
</evidence>
<feature type="domain" description="N4BP1 C-terminal UBA" evidence="16">
    <location>
        <begin position="950"/>
        <end position="998"/>
    </location>
</feature>
<evidence type="ECO:0000259" key="13">
    <source>
        <dbReference type="Pfam" id="PF23050"/>
    </source>
</evidence>
<dbReference type="GO" id="GO:0005829">
    <property type="term" value="C:cytosol"/>
    <property type="evidence" value="ECO:0007669"/>
    <property type="project" value="Ensembl"/>
</dbReference>
<evidence type="ECO:0000256" key="5">
    <source>
        <dbReference type="ARBA" id="ARBA00022801"/>
    </source>
</evidence>
<evidence type="ECO:0000256" key="10">
    <source>
        <dbReference type="ARBA" id="ARBA00039336"/>
    </source>
</evidence>
<evidence type="ECO:0000256" key="8">
    <source>
        <dbReference type="ARBA" id="ARBA00023242"/>
    </source>
</evidence>
<gene>
    <name evidence="18" type="primary">N4BP1</name>
</gene>
<dbReference type="GO" id="GO:0003729">
    <property type="term" value="F:mRNA binding"/>
    <property type="evidence" value="ECO:0007669"/>
    <property type="project" value="Ensembl"/>
</dbReference>
<dbReference type="GO" id="GO:0004540">
    <property type="term" value="F:RNA nuclease activity"/>
    <property type="evidence" value="ECO:0007669"/>
    <property type="project" value="Ensembl"/>
</dbReference>
<evidence type="ECO:0000313" key="18">
    <source>
        <dbReference type="RefSeq" id="XP_020840783.1"/>
    </source>
</evidence>
<dbReference type="Proteomes" id="UP000515140">
    <property type="component" value="Unplaced"/>
</dbReference>
<dbReference type="KEGG" id="pcw:110207460"/>
<dbReference type="InterPro" id="IPR051101">
    <property type="entry name" value="ZC3H12/N4BP1_RNase_Reg"/>
</dbReference>
<evidence type="ECO:0000256" key="9">
    <source>
        <dbReference type="ARBA" id="ARBA00038274"/>
    </source>
</evidence>
<dbReference type="Pfam" id="PF23052">
    <property type="entry name" value="KH_N4BP1_2nd"/>
    <property type="match status" value="1"/>
</dbReference>